<dbReference type="PANTHER" id="PTHR33121:SF70">
    <property type="entry name" value="SIGNALING PROTEIN YKOW"/>
    <property type="match status" value="1"/>
</dbReference>
<gene>
    <name evidence="2" type="ORF">BTA35_0206485</name>
</gene>
<dbReference type="NCBIfam" id="TIGR00254">
    <property type="entry name" value="GGDEF"/>
    <property type="match status" value="1"/>
</dbReference>
<accession>A0A1T1HCR4</accession>
<dbReference type="InterPro" id="IPR043128">
    <property type="entry name" value="Rev_trsase/Diguanyl_cyclase"/>
</dbReference>
<evidence type="ECO:0000313" key="2">
    <source>
        <dbReference type="EMBL" id="OOV87664.1"/>
    </source>
</evidence>
<dbReference type="STRING" id="966.BTA35_0206485"/>
<dbReference type="EMBL" id="MTSD02000002">
    <property type="protein sequence ID" value="OOV87664.1"/>
    <property type="molecule type" value="Genomic_DNA"/>
</dbReference>
<dbReference type="Proteomes" id="UP000190064">
    <property type="component" value="Unassembled WGS sequence"/>
</dbReference>
<dbReference type="InterPro" id="IPR000160">
    <property type="entry name" value="GGDEF_dom"/>
</dbReference>
<dbReference type="Gene3D" id="3.30.70.270">
    <property type="match status" value="1"/>
</dbReference>
<evidence type="ECO:0000313" key="3">
    <source>
        <dbReference type="Proteomes" id="UP000190064"/>
    </source>
</evidence>
<organism evidence="2 3">
    <name type="scientific">Oceanospirillum linum</name>
    <dbReference type="NCBI Taxonomy" id="966"/>
    <lineage>
        <taxon>Bacteria</taxon>
        <taxon>Pseudomonadati</taxon>
        <taxon>Pseudomonadota</taxon>
        <taxon>Gammaproteobacteria</taxon>
        <taxon>Oceanospirillales</taxon>
        <taxon>Oceanospirillaceae</taxon>
        <taxon>Oceanospirillum</taxon>
    </lineage>
</organism>
<dbReference type="RefSeq" id="WP_078319003.1">
    <property type="nucleotide sequence ID" value="NZ_FXTS01000002.1"/>
</dbReference>
<feature type="domain" description="GGDEF" evidence="1">
    <location>
        <begin position="51"/>
        <end position="186"/>
    </location>
</feature>
<dbReference type="SUPFAM" id="SSF55073">
    <property type="entry name" value="Nucleotide cyclase"/>
    <property type="match status" value="1"/>
</dbReference>
<dbReference type="Pfam" id="PF00990">
    <property type="entry name" value="GGDEF"/>
    <property type="match status" value="1"/>
</dbReference>
<dbReference type="AlphaFoldDB" id="A0A1T1HCR4"/>
<evidence type="ECO:0000259" key="1">
    <source>
        <dbReference type="PROSITE" id="PS50887"/>
    </source>
</evidence>
<dbReference type="GO" id="GO:0071111">
    <property type="term" value="F:cyclic-guanylate-specific phosphodiesterase activity"/>
    <property type="evidence" value="ECO:0007669"/>
    <property type="project" value="InterPro"/>
</dbReference>
<keyword evidence="3" id="KW-1185">Reference proteome</keyword>
<sequence length="196" mass="21667">MTIETRAPVFTPMDSSKWALTGISDHYDALTGLLCRSVLDSDIRAPALSGRELVIVMVELDQFSRFNREHGRAIGDFVLAMTANRLTGIRQRWDSRCYRYDGDCFVQLLLTDAPVDGESLKTLSLDIQQALKPGIHLADQLIELTCTVTAAITMGSAPLSQVLAEAQRYSNSMKYQGVGQLHILNFDQELKAKACG</sequence>
<name>A0A1T1HCR4_OCELI</name>
<dbReference type="InterPro" id="IPR050706">
    <property type="entry name" value="Cyclic-di-GMP_PDE-like"/>
</dbReference>
<dbReference type="PANTHER" id="PTHR33121">
    <property type="entry name" value="CYCLIC DI-GMP PHOSPHODIESTERASE PDEF"/>
    <property type="match status" value="1"/>
</dbReference>
<proteinExistence type="predicted"/>
<dbReference type="SMART" id="SM00267">
    <property type="entry name" value="GGDEF"/>
    <property type="match status" value="1"/>
</dbReference>
<dbReference type="InterPro" id="IPR029787">
    <property type="entry name" value="Nucleotide_cyclase"/>
</dbReference>
<comment type="caution">
    <text evidence="2">The sequence shown here is derived from an EMBL/GenBank/DDBJ whole genome shotgun (WGS) entry which is preliminary data.</text>
</comment>
<reference evidence="2" key="1">
    <citation type="submission" date="2017-02" db="EMBL/GenBank/DDBJ databases">
        <title>Draft Genome Sequence of the Salt Water Bacterium Oceanospirillum linum ATCC 11336.</title>
        <authorList>
            <person name="Trachtenberg A.M."/>
            <person name="Carney J.G."/>
            <person name="Linnane J.D."/>
            <person name="Rheaume B.A."/>
            <person name="Pitts N.L."/>
            <person name="Mykles D.L."/>
            <person name="Maclea K.S."/>
        </authorList>
    </citation>
    <scope>NUCLEOTIDE SEQUENCE [LARGE SCALE GENOMIC DNA]</scope>
    <source>
        <strain evidence="2">ATCC 11336</strain>
    </source>
</reference>
<protein>
    <recommendedName>
        <fullName evidence="1">GGDEF domain-containing protein</fullName>
    </recommendedName>
</protein>
<dbReference type="PROSITE" id="PS50887">
    <property type="entry name" value="GGDEF"/>
    <property type="match status" value="1"/>
</dbReference>